<sequence length="114" mass="12155">MEICPVQWFMAVAQWPPAGASPPERGRYKAQRCGAASVIHDKPVSACGIRGDTESGAVTNDQDPGDLLNGGRGAHWAAQLEQEGYISLGPVTVRFSRRELAFGGGHIAILALKR</sequence>
<keyword evidence="2" id="KW-1185">Reference proteome</keyword>
<comment type="caution">
    <text evidence="1">The sequence shown here is derived from an EMBL/GenBank/DDBJ whole genome shotgun (WGS) entry which is preliminary data.</text>
</comment>
<proteinExistence type="predicted"/>
<evidence type="ECO:0000313" key="2">
    <source>
        <dbReference type="Proteomes" id="UP000747399"/>
    </source>
</evidence>
<name>A0A8J4BHH1_9CHLO</name>
<dbReference type="AlphaFoldDB" id="A0A8J4BHH1"/>
<dbReference type="EMBL" id="BNCO01000050">
    <property type="protein sequence ID" value="GIL62247.1"/>
    <property type="molecule type" value="Genomic_DNA"/>
</dbReference>
<protein>
    <submittedName>
        <fullName evidence="1">Uncharacterized protein</fullName>
    </submittedName>
</protein>
<dbReference type="Proteomes" id="UP000747399">
    <property type="component" value="Unassembled WGS sequence"/>
</dbReference>
<reference evidence="1" key="1">
    <citation type="journal article" date="2021" name="Proc. Natl. Acad. Sci. U.S.A.">
        <title>Three genomes in the algal genus Volvox reveal the fate of a haploid sex-determining region after a transition to homothallism.</title>
        <authorList>
            <person name="Yamamoto K."/>
            <person name="Hamaji T."/>
            <person name="Kawai-Toyooka H."/>
            <person name="Matsuzaki R."/>
            <person name="Takahashi F."/>
            <person name="Nishimura Y."/>
            <person name="Kawachi M."/>
            <person name="Noguchi H."/>
            <person name="Minakuchi Y."/>
            <person name="Umen J.G."/>
            <person name="Toyoda A."/>
            <person name="Nozaki H."/>
        </authorList>
    </citation>
    <scope>NUCLEOTIDE SEQUENCE</scope>
    <source>
        <strain evidence="1">NIES-3780</strain>
    </source>
</reference>
<organism evidence="1 2">
    <name type="scientific">Volvox africanus</name>
    <dbReference type="NCBI Taxonomy" id="51714"/>
    <lineage>
        <taxon>Eukaryota</taxon>
        <taxon>Viridiplantae</taxon>
        <taxon>Chlorophyta</taxon>
        <taxon>core chlorophytes</taxon>
        <taxon>Chlorophyceae</taxon>
        <taxon>CS clade</taxon>
        <taxon>Chlamydomonadales</taxon>
        <taxon>Volvocaceae</taxon>
        <taxon>Volvox</taxon>
    </lineage>
</organism>
<gene>
    <name evidence="1" type="ORF">Vafri_16544</name>
</gene>
<accession>A0A8J4BHH1</accession>
<evidence type="ECO:0000313" key="1">
    <source>
        <dbReference type="EMBL" id="GIL62247.1"/>
    </source>
</evidence>